<reference evidence="2 3" key="1">
    <citation type="submission" date="2023-12" db="EMBL/GenBank/DDBJ databases">
        <title>Blastococcus brunescens sp. nov., an actonobacterium isolated from sandstone collected in sahara desert.</title>
        <authorList>
            <person name="Gtari M."/>
            <person name="Ghodhbane F."/>
        </authorList>
    </citation>
    <scope>NUCLEOTIDE SEQUENCE [LARGE SCALE GENOMIC DNA]</scope>
    <source>
        <strain evidence="2 3">BMG 8361</strain>
    </source>
</reference>
<protein>
    <submittedName>
        <fullName evidence="2">ImmA/IrrE family metallo-endopeptidase</fullName>
    </submittedName>
</protein>
<organism evidence="2 3">
    <name type="scientific">Blastococcus brunescens</name>
    <dbReference type="NCBI Taxonomy" id="1564165"/>
    <lineage>
        <taxon>Bacteria</taxon>
        <taxon>Bacillati</taxon>
        <taxon>Actinomycetota</taxon>
        <taxon>Actinomycetes</taxon>
        <taxon>Geodermatophilales</taxon>
        <taxon>Geodermatophilaceae</taxon>
        <taxon>Blastococcus</taxon>
    </lineage>
</organism>
<accession>A0ABZ1B5L9</accession>
<feature type="domain" description="IrrE N-terminal-like" evidence="1">
    <location>
        <begin position="89"/>
        <end position="210"/>
    </location>
</feature>
<dbReference type="InterPro" id="IPR010359">
    <property type="entry name" value="IrrE_HExxH"/>
</dbReference>
<name>A0ABZ1B5L9_9ACTN</name>
<evidence type="ECO:0000313" key="3">
    <source>
        <dbReference type="Proteomes" id="UP001324287"/>
    </source>
</evidence>
<dbReference type="Proteomes" id="UP001324287">
    <property type="component" value="Chromosome"/>
</dbReference>
<dbReference type="PANTHER" id="PTHR43236">
    <property type="entry name" value="ANTITOXIN HIGA1"/>
    <property type="match status" value="1"/>
</dbReference>
<evidence type="ECO:0000259" key="1">
    <source>
        <dbReference type="Pfam" id="PF06114"/>
    </source>
</evidence>
<dbReference type="Pfam" id="PF06114">
    <property type="entry name" value="Peptidase_M78"/>
    <property type="match status" value="1"/>
</dbReference>
<proteinExistence type="predicted"/>
<dbReference type="Gene3D" id="1.10.10.2910">
    <property type="match status" value="1"/>
</dbReference>
<dbReference type="EMBL" id="CP141261">
    <property type="protein sequence ID" value="WRL64996.1"/>
    <property type="molecule type" value="Genomic_DNA"/>
</dbReference>
<sequence length="317" mass="36252">MERTVFYRSMSAATKSARSRAEHRANWLTDITCYVSSFVELPESNIPQFDVPDNPLQLDGSDIEQFAAQARSFWRMRDEPVGNMVRLLENQGVVVARDKLGASTLDSLSELDGTTQRPFVIIGTDKGTPARWRFDAAHELGHLILHRKLDRRRLRNAAEHKEVENQAHRFAGAFLLPQAPFCDELFAASLDAMLALKSRWRTSIAMMIMRARQTHLINEAVEKRLWINYSRRGWRGSEPLDDLMEVETPRLLYRSFELIFEAQAQSPEDVVLSTGLPAPDIESLASLPERFLARDFAPVVLRGSHEWPANVTPLWRR</sequence>
<dbReference type="PANTHER" id="PTHR43236:SF1">
    <property type="entry name" value="BLL7220 PROTEIN"/>
    <property type="match status" value="1"/>
</dbReference>
<gene>
    <name evidence="2" type="ORF">U6N30_04585</name>
</gene>
<evidence type="ECO:0000313" key="2">
    <source>
        <dbReference type="EMBL" id="WRL64996.1"/>
    </source>
</evidence>
<keyword evidence="3" id="KW-1185">Reference proteome</keyword>
<dbReference type="RefSeq" id="WP_324276320.1">
    <property type="nucleotide sequence ID" value="NZ_CP141261.1"/>
</dbReference>
<dbReference type="InterPro" id="IPR052345">
    <property type="entry name" value="Rad_response_metalloprotease"/>
</dbReference>